<evidence type="ECO:0000259" key="3">
    <source>
        <dbReference type="PROSITE" id="PS51371"/>
    </source>
</evidence>
<dbReference type="Gene3D" id="3.20.20.70">
    <property type="entry name" value="Aldolase class I"/>
    <property type="match status" value="1"/>
</dbReference>
<dbReference type="Proteomes" id="UP000663720">
    <property type="component" value="Chromosome"/>
</dbReference>
<proteinExistence type="predicted"/>
<dbReference type="PANTHER" id="PTHR43080:SF2">
    <property type="entry name" value="CBS DOMAIN-CONTAINING PROTEIN"/>
    <property type="match status" value="1"/>
</dbReference>
<dbReference type="CDD" id="cd04601">
    <property type="entry name" value="CBS_pair_IMPDH"/>
    <property type="match status" value="1"/>
</dbReference>
<keyword evidence="5" id="KW-1185">Reference proteome</keyword>
<dbReference type="EMBL" id="CP061799">
    <property type="protein sequence ID" value="QTA79802.1"/>
    <property type="molecule type" value="Genomic_DNA"/>
</dbReference>
<evidence type="ECO:0000313" key="5">
    <source>
        <dbReference type="Proteomes" id="UP000663720"/>
    </source>
</evidence>
<accession>A0A975B6X1</accession>
<dbReference type="InterPro" id="IPR000644">
    <property type="entry name" value="CBS_dom"/>
</dbReference>
<dbReference type="SMART" id="SM00116">
    <property type="entry name" value="CBS"/>
    <property type="match status" value="2"/>
</dbReference>
<dbReference type="RefSeq" id="WP_207691509.1">
    <property type="nucleotide sequence ID" value="NZ_CP061799.1"/>
</dbReference>
<dbReference type="PROSITE" id="PS51371">
    <property type="entry name" value="CBS"/>
    <property type="match status" value="1"/>
</dbReference>
<dbReference type="PANTHER" id="PTHR43080">
    <property type="entry name" value="CBS DOMAIN-CONTAINING PROTEIN CBSX3, MITOCHONDRIAL"/>
    <property type="match status" value="1"/>
</dbReference>
<reference evidence="4" key="1">
    <citation type="journal article" date="2021" name="Microb. Physiol.">
        <title>Proteogenomic Insights into the Physiology of Marine, Sulfate-Reducing, Filamentous Desulfonema limicola and Desulfonema magnum.</title>
        <authorList>
            <person name="Schnaars V."/>
            <person name="Wohlbrand L."/>
            <person name="Scheve S."/>
            <person name="Hinrichs C."/>
            <person name="Reinhardt R."/>
            <person name="Rabus R."/>
        </authorList>
    </citation>
    <scope>NUCLEOTIDE SEQUENCE</scope>
    <source>
        <strain evidence="4">5ac10</strain>
    </source>
</reference>
<protein>
    <submittedName>
        <fullName evidence="4">CBS domain-containing protein</fullName>
    </submittedName>
</protein>
<name>A0A975B6X1_9BACT</name>
<gene>
    <name evidence="4" type="ORF">dnl_20820</name>
</gene>
<dbReference type="InterPro" id="IPR051257">
    <property type="entry name" value="Diverse_CBS-Domain"/>
</dbReference>
<evidence type="ECO:0000256" key="2">
    <source>
        <dbReference type="PROSITE-ProRule" id="PRU00703"/>
    </source>
</evidence>
<dbReference type="KEGG" id="dli:dnl_20820"/>
<feature type="domain" description="CBS" evidence="3">
    <location>
        <begin position="74"/>
        <end position="133"/>
    </location>
</feature>
<organism evidence="4 5">
    <name type="scientific">Desulfonema limicola</name>
    <dbReference type="NCBI Taxonomy" id="45656"/>
    <lineage>
        <taxon>Bacteria</taxon>
        <taxon>Pseudomonadati</taxon>
        <taxon>Thermodesulfobacteriota</taxon>
        <taxon>Desulfobacteria</taxon>
        <taxon>Desulfobacterales</taxon>
        <taxon>Desulfococcaceae</taxon>
        <taxon>Desulfonema</taxon>
    </lineage>
</organism>
<evidence type="ECO:0000256" key="1">
    <source>
        <dbReference type="ARBA" id="ARBA00023122"/>
    </source>
</evidence>
<dbReference type="SUPFAM" id="SSF54631">
    <property type="entry name" value="CBS-domain pair"/>
    <property type="match status" value="1"/>
</dbReference>
<dbReference type="InterPro" id="IPR046342">
    <property type="entry name" value="CBS_dom_sf"/>
</dbReference>
<dbReference type="InterPro" id="IPR013785">
    <property type="entry name" value="Aldolase_TIM"/>
</dbReference>
<dbReference type="AlphaFoldDB" id="A0A975B6X1"/>
<keyword evidence="1 2" id="KW-0129">CBS domain</keyword>
<sequence length="332" mass="37889">MKIIDLINMEKLLIASPKDHAYFYLNKLINNSYYRAIVVLKDNHIVGLITQRDISWLPKEHLMPEKGIKISEIMTSNNLVVVSETISPEDAIKVMHKHRIEKLLICDKSGFFLGLLCREDLDDFKDFINYNNIGRIIRAIEFPEEYKQAGISILNYFGEILRKKYPNTQATVQIKQNGLKISMTIVTVDGDREIIEKTLNEYGLVITGKITPEQFTDDRLLIMDIKSQLNIAKAQIDNQKMMLEFQKEISRDKDEQIRKKDIRIDRFLSLMECALSRDVNVNLNVDQHHGDKNDINAGQDVTYATDQGKAITMKESRAGVVGDGADVEGGIG</sequence>
<evidence type="ECO:0000313" key="4">
    <source>
        <dbReference type="EMBL" id="QTA79802.1"/>
    </source>
</evidence>
<dbReference type="Pfam" id="PF00571">
    <property type="entry name" value="CBS"/>
    <property type="match status" value="1"/>
</dbReference>